<dbReference type="GO" id="GO:0045053">
    <property type="term" value="P:protein retention in Golgi apparatus"/>
    <property type="evidence" value="ECO:0007669"/>
    <property type="project" value="TreeGrafter"/>
</dbReference>
<evidence type="ECO:0000256" key="1">
    <source>
        <dbReference type="ARBA" id="ARBA00006545"/>
    </source>
</evidence>
<keyword evidence="4" id="KW-1185">Reference proteome</keyword>
<dbReference type="InterPro" id="IPR026847">
    <property type="entry name" value="VPS13"/>
</dbReference>
<dbReference type="OrthoDB" id="428159at2759"/>
<comment type="similarity">
    <text evidence="1">Belongs to the VPS13 family.</text>
</comment>
<proteinExistence type="inferred from homology"/>
<protein>
    <recommendedName>
        <fullName evidence="2">Intermembrane lipid transfer protein VPS13-like C-terminal domain-containing protein</fullName>
    </recommendedName>
</protein>
<dbReference type="PANTHER" id="PTHR16166:SF93">
    <property type="entry name" value="INTERMEMBRANE LIPID TRANSFER PROTEIN VPS13"/>
    <property type="match status" value="1"/>
</dbReference>
<dbReference type="InterPro" id="IPR056748">
    <property type="entry name" value="VPS13-like_C"/>
</dbReference>
<name>A0A8K0DID1_IGNLU</name>
<feature type="domain" description="Intermembrane lipid transfer protein VPS13-like C-terminal" evidence="2">
    <location>
        <begin position="700"/>
        <end position="817"/>
    </location>
</feature>
<dbReference type="EMBL" id="VTPC01000918">
    <property type="protein sequence ID" value="KAF2903861.1"/>
    <property type="molecule type" value="Genomic_DNA"/>
</dbReference>
<dbReference type="Proteomes" id="UP000801492">
    <property type="component" value="Unassembled WGS sequence"/>
</dbReference>
<dbReference type="GO" id="GO:0006623">
    <property type="term" value="P:protein targeting to vacuole"/>
    <property type="evidence" value="ECO:0007669"/>
    <property type="project" value="TreeGrafter"/>
</dbReference>
<evidence type="ECO:0000313" key="3">
    <source>
        <dbReference type="EMBL" id="KAF2903861.1"/>
    </source>
</evidence>
<reference evidence="3" key="1">
    <citation type="submission" date="2019-08" db="EMBL/GenBank/DDBJ databases">
        <title>The genome of the North American firefly Photinus pyralis.</title>
        <authorList>
            <consortium name="Photinus pyralis genome working group"/>
            <person name="Fallon T.R."/>
            <person name="Sander Lower S.E."/>
            <person name="Weng J.-K."/>
        </authorList>
    </citation>
    <scope>NUCLEOTIDE SEQUENCE</scope>
    <source>
        <strain evidence="3">TRF0915ILg1</strain>
        <tissue evidence="3">Whole body</tissue>
    </source>
</reference>
<evidence type="ECO:0000259" key="2">
    <source>
        <dbReference type="Pfam" id="PF25037"/>
    </source>
</evidence>
<organism evidence="3 4">
    <name type="scientific">Ignelater luminosus</name>
    <name type="common">Cucubano</name>
    <name type="synonym">Pyrophorus luminosus</name>
    <dbReference type="NCBI Taxonomy" id="2038154"/>
    <lineage>
        <taxon>Eukaryota</taxon>
        <taxon>Metazoa</taxon>
        <taxon>Ecdysozoa</taxon>
        <taxon>Arthropoda</taxon>
        <taxon>Hexapoda</taxon>
        <taxon>Insecta</taxon>
        <taxon>Pterygota</taxon>
        <taxon>Neoptera</taxon>
        <taxon>Endopterygota</taxon>
        <taxon>Coleoptera</taxon>
        <taxon>Polyphaga</taxon>
        <taxon>Elateriformia</taxon>
        <taxon>Elateroidea</taxon>
        <taxon>Elateridae</taxon>
        <taxon>Agrypninae</taxon>
        <taxon>Pyrophorini</taxon>
        <taxon>Ignelater</taxon>
    </lineage>
</organism>
<comment type="caution">
    <text evidence="3">The sequence shown here is derived from an EMBL/GenBank/DDBJ whole genome shotgun (WGS) entry which is preliminary data.</text>
</comment>
<accession>A0A8K0DID1</accession>
<dbReference type="PANTHER" id="PTHR16166">
    <property type="entry name" value="VACUOLAR PROTEIN SORTING-ASSOCIATED PROTEIN VPS13"/>
    <property type="match status" value="1"/>
</dbReference>
<dbReference type="Pfam" id="PF25037">
    <property type="entry name" value="VPS13_C"/>
    <property type="match status" value="1"/>
</dbReference>
<gene>
    <name evidence="3" type="ORF">ILUMI_02320</name>
</gene>
<dbReference type="AlphaFoldDB" id="A0A8K0DID1"/>
<sequence length="839" mass="94441">MHGLEWKKILVLLYGHVVKKDDKLLKLRVVGTEEVSAPFLYTETHTTLLKLQNRYGGINVDIQMTEGAVYINLTSYESGMAPALIINHTKDTMSLWEKETVQIRRLDPSHQALYTWENPSGPRVLVWDIGRKKEMEDDLRKDGVGEFSPLENYHVYWVSFLDGMQRVLLFTMDKSVAENVQSAKQFEAIQQEITVSIHGLGLSLVNNYLRQEIMYVGIASSGIIWESCKLHSKRYKQMNAKDSMNMENAYQTYLNKQYVSTVDFGRALIDNKTEVDFETGYMLKPHKRKIRRTFQTGLWLQMKTSPNQLQLHAKVNRLQIDNQMFDCIFPVVLAPVPPPKSVAGDNIQKPFAELSIVQRLIKYSQIRQFKYFKVLIQEFHIKVDLGFINAVVDLLQSSEYSEEEEKQQFLQDAALVDEPLLAHVSTQSLQEQKNFYDLLHFSPLKVHVSFSLQSGSSVQGADTPNFLNVLLQGLGVTLTDMQDVVFRLAYFEREYSFLTQRQLISEATTHYVGQSVKQLYVLVLGLDVLGNPYGLVLGITKGVEDLFYEPFQGAIQGPGEFAEGLVLGVRSLFGHTVGGAAGAVSRITGAMGKGIAALTFDKDYQRKRRDQINKKPASVQEGIARGGKGLVMGVVDGVTGVFTKPISGAKEQGVEGFFKGLGKGAVGLVTRPTAGVIDFASGSLDAVKRATELGEEANRLRPPRFLQADGLVRPYNRKEAEGHKLLNELEKGKYANTDIYNSHFIIIEKKEILMLTDKRLAYMTHNDIFGGWQLEWSYTWQELQNPKIVPKGIAVTTSETKKKKLGLFGSHESGKIILVGDINLREEICNKIEEFISNA</sequence>
<evidence type="ECO:0000313" key="4">
    <source>
        <dbReference type="Proteomes" id="UP000801492"/>
    </source>
</evidence>